<dbReference type="PANTHER" id="PTHR23501:SF67">
    <property type="entry name" value="MFS MULTIDRUG EFFLUX TRANSPORTER (EUROFUNG)"/>
    <property type="match status" value="1"/>
</dbReference>
<feature type="transmembrane region" description="Helical" evidence="6">
    <location>
        <begin position="131"/>
        <end position="149"/>
    </location>
</feature>
<feature type="transmembrane region" description="Helical" evidence="6">
    <location>
        <begin position="219"/>
        <end position="241"/>
    </location>
</feature>
<evidence type="ECO:0000313" key="8">
    <source>
        <dbReference type="EMBL" id="OAG09965.1"/>
    </source>
</evidence>
<keyword evidence="2 6" id="KW-0812">Transmembrane</keyword>
<dbReference type="InterPro" id="IPR011701">
    <property type="entry name" value="MFS"/>
</dbReference>
<organism evidence="8 9">
    <name type="scientific">Paraphaeosphaeria sporulosa</name>
    <dbReference type="NCBI Taxonomy" id="1460663"/>
    <lineage>
        <taxon>Eukaryota</taxon>
        <taxon>Fungi</taxon>
        <taxon>Dikarya</taxon>
        <taxon>Ascomycota</taxon>
        <taxon>Pezizomycotina</taxon>
        <taxon>Dothideomycetes</taxon>
        <taxon>Pleosporomycetidae</taxon>
        <taxon>Pleosporales</taxon>
        <taxon>Massarineae</taxon>
        <taxon>Didymosphaeriaceae</taxon>
        <taxon>Paraphaeosphaeria</taxon>
    </lineage>
</organism>
<gene>
    <name evidence="8" type="ORF">CC84DRAFT_1184139</name>
</gene>
<evidence type="ECO:0000256" key="2">
    <source>
        <dbReference type="ARBA" id="ARBA00022692"/>
    </source>
</evidence>
<feature type="transmembrane region" description="Helical" evidence="6">
    <location>
        <begin position="186"/>
        <end position="207"/>
    </location>
</feature>
<feature type="domain" description="Major facilitator superfamily (MFS) profile" evidence="7">
    <location>
        <begin position="96"/>
        <end position="572"/>
    </location>
</feature>
<reference evidence="8 9" key="1">
    <citation type="submission" date="2016-05" db="EMBL/GenBank/DDBJ databases">
        <title>Comparative analysis of secretome profiles of manganese(II)-oxidizing ascomycete fungi.</title>
        <authorList>
            <consortium name="DOE Joint Genome Institute"/>
            <person name="Zeiner C.A."/>
            <person name="Purvine S.O."/>
            <person name="Zink E.M."/>
            <person name="Wu S."/>
            <person name="Pasa-Tolic L."/>
            <person name="Chaput D.L."/>
            <person name="Haridas S."/>
            <person name="Grigoriev I.V."/>
            <person name="Santelli C.M."/>
            <person name="Hansel C.M."/>
        </authorList>
    </citation>
    <scope>NUCLEOTIDE SEQUENCE [LARGE SCALE GENOMIC DNA]</scope>
    <source>
        <strain evidence="8 9">AP3s5-JAC2a</strain>
    </source>
</reference>
<dbReference type="Gene3D" id="1.20.1720.10">
    <property type="entry name" value="Multidrug resistance protein D"/>
    <property type="match status" value="1"/>
</dbReference>
<evidence type="ECO:0000256" key="1">
    <source>
        <dbReference type="ARBA" id="ARBA00004141"/>
    </source>
</evidence>
<feature type="region of interest" description="Disordered" evidence="5">
    <location>
        <begin position="1"/>
        <end position="32"/>
    </location>
</feature>
<proteinExistence type="predicted"/>
<comment type="subcellular location">
    <subcellularLocation>
        <location evidence="1">Membrane</location>
        <topology evidence="1">Multi-pass membrane protein</topology>
    </subcellularLocation>
</comment>
<feature type="transmembrane region" description="Helical" evidence="6">
    <location>
        <begin position="531"/>
        <end position="550"/>
    </location>
</feature>
<dbReference type="SUPFAM" id="SSF103473">
    <property type="entry name" value="MFS general substrate transporter"/>
    <property type="match status" value="1"/>
</dbReference>
<feature type="transmembrane region" description="Helical" evidence="6">
    <location>
        <begin position="425"/>
        <end position="446"/>
    </location>
</feature>
<dbReference type="FunFam" id="1.20.1720.10:FF:000024">
    <property type="entry name" value="MFS multidrug transporter, putative"/>
    <property type="match status" value="1"/>
</dbReference>
<evidence type="ECO:0000256" key="5">
    <source>
        <dbReference type="SAM" id="MobiDB-lite"/>
    </source>
</evidence>
<feature type="transmembrane region" description="Helical" evidence="6">
    <location>
        <begin position="466"/>
        <end position="487"/>
    </location>
</feature>
<evidence type="ECO:0000259" key="7">
    <source>
        <dbReference type="PROSITE" id="PS50850"/>
    </source>
</evidence>
<dbReference type="PANTHER" id="PTHR23501">
    <property type="entry name" value="MAJOR FACILITATOR SUPERFAMILY"/>
    <property type="match status" value="1"/>
</dbReference>
<dbReference type="RefSeq" id="XP_018040330.1">
    <property type="nucleotide sequence ID" value="XM_018180727.1"/>
</dbReference>
<dbReference type="InterPro" id="IPR020846">
    <property type="entry name" value="MFS_dom"/>
</dbReference>
<dbReference type="OrthoDB" id="419537at2759"/>
<dbReference type="InParanoid" id="A0A177CR30"/>
<dbReference type="GO" id="GO:0000329">
    <property type="term" value="C:fungal-type vacuole membrane"/>
    <property type="evidence" value="ECO:0007669"/>
    <property type="project" value="TreeGrafter"/>
</dbReference>
<dbReference type="InterPro" id="IPR036259">
    <property type="entry name" value="MFS_trans_sf"/>
</dbReference>
<name>A0A177CR30_9PLEO</name>
<keyword evidence="9" id="KW-1185">Reference proteome</keyword>
<dbReference type="Proteomes" id="UP000077069">
    <property type="component" value="Unassembled WGS sequence"/>
</dbReference>
<keyword evidence="3 6" id="KW-1133">Transmembrane helix</keyword>
<feature type="transmembrane region" description="Helical" evidence="6">
    <location>
        <begin position="323"/>
        <end position="342"/>
    </location>
</feature>
<evidence type="ECO:0000313" key="9">
    <source>
        <dbReference type="Proteomes" id="UP000077069"/>
    </source>
</evidence>
<feature type="transmembrane region" description="Helical" evidence="6">
    <location>
        <begin position="363"/>
        <end position="386"/>
    </location>
</feature>
<feature type="transmembrane region" description="Helical" evidence="6">
    <location>
        <begin position="398"/>
        <end position="418"/>
    </location>
</feature>
<protein>
    <submittedName>
        <fullName evidence="8">MFS general substrate transporter</fullName>
    </submittedName>
</protein>
<dbReference type="EMBL" id="KV441549">
    <property type="protein sequence ID" value="OAG09965.1"/>
    <property type="molecule type" value="Genomic_DNA"/>
</dbReference>
<dbReference type="AlphaFoldDB" id="A0A177CR30"/>
<evidence type="ECO:0000256" key="4">
    <source>
        <dbReference type="ARBA" id="ARBA00023136"/>
    </source>
</evidence>
<feature type="transmembrane region" description="Helical" evidence="6">
    <location>
        <begin position="288"/>
        <end position="311"/>
    </location>
</feature>
<evidence type="ECO:0000256" key="6">
    <source>
        <dbReference type="SAM" id="Phobius"/>
    </source>
</evidence>
<feature type="region of interest" description="Disordered" evidence="5">
    <location>
        <begin position="61"/>
        <end position="80"/>
    </location>
</feature>
<keyword evidence="4 6" id="KW-0472">Membrane</keyword>
<dbReference type="GO" id="GO:0015174">
    <property type="term" value="F:basic amino acid transmembrane transporter activity"/>
    <property type="evidence" value="ECO:0007669"/>
    <property type="project" value="TreeGrafter"/>
</dbReference>
<dbReference type="GeneID" id="28764213"/>
<sequence length="572" mass="61201">MQGHRNASERTPLLRPQSSDRPSESAIYEDDIQDAEVAQGALTAPQFPALGKQRSYSSSHWLAPDQEVSPEQPDEPGAFGEDGLLAGLSRTKFRCIIGGVFAGYFIAMFDSTLMASSHPVITSYFNASNSASWLSTAFLLTSTSLQPLFGRLSDTFGRRLLYLSGVAFLAITTGWCALAQSIGSFIAARAFCGIGAAAVLSMGNIIINDLVSIQVRSTYQAYINLFYGSGSTLGAAFGGFLCDKLGWRLTFAIQIPFFVAIFINGYLTTPSTLGPNLAQRSGQGFRDAIRGFDIAGSVLLTGSVAFLIAGLNLGGNVFPWDHPFVIISLVVAVVSGAVLLRVEHKAAKPVMPLYLLFSRPRGSLVFNNFLANIGINAIIFNAPLYFQAVKLETASLSGFRLAGPSLALMICGVSSGFIMTATGRMTWLIVVGSLSMLLATMVGVLATSTQEDQAVMTSTLILWRQLGTVMGVALSSLVLQNALTAYLNALVTGKHKEDIILTVRKSVRSILDLDPKHQHQVIDAYGRSLRVTFISAIAVFVVVNILVLTIRLPNLKPKKGGDASSDAEGEES</sequence>
<dbReference type="PROSITE" id="PS50850">
    <property type="entry name" value="MFS"/>
    <property type="match status" value="1"/>
</dbReference>
<accession>A0A177CR30</accession>
<dbReference type="Pfam" id="PF07690">
    <property type="entry name" value="MFS_1"/>
    <property type="match status" value="1"/>
</dbReference>
<feature type="transmembrane region" description="Helical" evidence="6">
    <location>
        <begin position="247"/>
        <end position="267"/>
    </location>
</feature>
<feature type="transmembrane region" description="Helical" evidence="6">
    <location>
        <begin position="93"/>
        <end position="111"/>
    </location>
</feature>
<evidence type="ECO:0000256" key="3">
    <source>
        <dbReference type="ARBA" id="ARBA00022989"/>
    </source>
</evidence>
<feature type="transmembrane region" description="Helical" evidence="6">
    <location>
        <begin position="161"/>
        <end position="180"/>
    </location>
</feature>